<name>A0A1I7CUC3_9BACT</name>
<reference evidence="3" key="1">
    <citation type="submission" date="2016-10" db="EMBL/GenBank/DDBJ databases">
        <authorList>
            <person name="Varghese N."/>
            <person name="Submissions S."/>
        </authorList>
    </citation>
    <scope>NUCLEOTIDE SEQUENCE [LARGE SCALE GENOMIC DNA]</scope>
    <source>
        <strain evidence="3">DSM 23445</strain>
    </source>
</reference>
<protein>
    <recommendedName>
        <fullName evidence="4">YbbR-like protein</fullName>
    </recommendedName>
</protein>
<evidence type="ECO:0000313" key="3">
    <source>
        <dbReference type="Proteomes" id="UP000199673"/>
    </source>
</evidence>
<organism evidence="2 3">
    <name type="scientific">Algoriphagus locisalis</name>
    <dbReference type="NCBI Taxonomy" id="305507"/>
    <lineage>
        <taxon>Bacteria</taxon>
        <taxon>Pseudomonadati</taxon>
        <taxon>Bacteroidota</taxon>
        <taxon>Cytophagia</taxon>
        <taxon>Cytophagales</taxon>
        <taxon>Cyclobacteriaceae</taxon>
        <taxon>Algoriphagus</taxon>
    </lineage>
</organism>
<evidence type="ECO:0000313" key="2">
    <source>
        <dbReference type="EMBL" id="SFU03037.1"/>
    </source>
</evidence>
<feature type="transmembrane region" description="Helical" evidence="1">
    <location>
        <begin position="21"/>
        <end position="38"/>
    </location>
</feature>
<sequence length="321" mass="36469">MPETKKSSKRISPKKLSNLKVVVLCIAAATTFWILNALNKDDYNTVVDFPIEFVYDQDQYVAVTELPKTVEIEISGNGWDLLRKYFNFNSDSYPVELSNPATKNHILTADLKRSLGEFLSPTQLNSVLQDSLKFNIDRIKTVEVMPVLDSTSFSMGKNFRVIGPVSFTPTTIALTGPSSVLDSLKSFPILLDENRINKSINKEIELSIPKNLGDHVSLEQQKVQVEFEVVEFLEGNKRLKIKKVNFPNAVTLQNEEVVIMISYLVDERKSAELKELEFEAVLDYYKRNKEDSTIAVQVRPMPDFLEQVVAQPALLKLNYEQ</sequence>
<dbReference type="EMBL" id="FPBF01000005">
    <property type="protein sequence ID" value="SFU03037.1"/>
    <property type="molecule type" value="Genomic_DNA"/>
</dbReference>
<dbReference type="PANTHER" id="PTHR37804:SF1">
    <property type="entry name" value="CDAA REGULATORY PROTEIN CDAR"/>
    <property type="match status" value="1"/>
</dbReference>
<keyword evidence="1" id="KW-0812">Transmembrane</keyword>
<dbReference type="RefSeq" id="WP_091695740.1">
    <property type="nucleotide sequence ID" value="NZ_FPBF01000005.1"/>
</dbReference>
<keyword evidence="3" id="KW-1185">Reference proteome</keyword>
<keyword evidence="1" id="KW-0472">Membrane</keyword>
<dbReference type="OrthoDB" id="1115707at2"/>
<proteinExistence type="predicted"/>
<dbReference type="AlphaFoldDB" id="A0A1I7CUC3"/>
<gene>
    <name evidence="2" type="ORF">SAMN04489724_3447</name>
</gene>
<dbReference type="Gene3D" id="2.170.120.40">
    <property type="entry name" value="YbbR-like domain"/>
    <property type="match status" value="1"/>
</dbReference>
<dbReference type="PANTHER" id="PTHR37804">
    <property type="entry name" value="CDAA REGULATORY PROTEIN CDAR"/>
    <property type="match status" value="1"/>
</dbReference>
<keyword evidence="1" id="KW-1133">Transmembrane helix</keyword>
<dbReference type="STRING" id="305507.SAMN04489724_3447"/>
<evidence type="ECO:0008006" key="4">
    <source>
        <dbReference type="Google" id="ProtNLM"/>
    </source>
</evidence>
<dbReference type="InterPro" id="IPR053154">
    <property type="entry name" value="c-di-AMP_regulator"/>
</dbReference>
<accession>A0A1I7CUC3</accession>
<evidence type="ECO:0000256" key="1">
    <source>
        <dbReference type="SAM" id="Phobius"/>
    </source>
</evidence>
<dbReference type="Gene3D" id="2.170.120.30">
    <property type="match status" value="1"/>
</dbReference>
<dbReference type="Proteomes" id="UP000199673">
    <property type="component" value="Unassembled WGS sequence"/>
</dbReference>